<sequence>MAGSESTVTAGSAQVDPATKARLSSCLVEAKQLAKLRNGAYRASVDELYRNLRATQSYASIAGELSTSTTDLMTPLYQYRVNDSCNTISQLLLKELKKGAMISAN</sequence>
<gene>
    <name evidence="1" type="ORF">KFZ77_06970</name>
</gene>
<protein>
    <submittedName>
        <fullName evidence="1">Uncharacterized protein</fullName>
    </submittedName>
</protein>
<keyword evidence="2" id="KW-1185">Reference proteome</keyword>
<organism evidence="1 2">
    <name type="scientific">Siccibacter colletis</name>
    <dbReference type="NCBI Taxonomy" id="1505757"/>
    <lineage>
        <taxon>Bacteria</taxon>
        <taxon>Pseudomonadati</taxon>
        <taxon>Pseudomonadota</taxon>
        <taxon>Gammaproteobacteria</taxon>
        <taxon>Enterobacterales</taxon>
        <taxon>Enterobacteriaceae</taxon>
        <taxon>Siccibacter</taxon>
    </lineage>
</organism>
<evidence type="ECO:0000313" key="2">
    <source>
        <dbReference type="Proteomes" id="UP001156318"/>
    </source>
</evidence>
<evidence type="ECO:0000313" key="1">
    <source>
        <dbReference type="EMBL" id="UYU33799.1"/>
    </source>
</evidence>
<name>A0ABY6JJD8_9ENTR</name>
<accession>A0ABY6JJD8</accession>
<proteinExistence type="predicted"/>
<dbReference type="EMBL" id="CP074352">
    <property type="protein sequence ID" value="UYU33799.1"/>
    <property type="molecule type" value="Genomic_DNA"/>
</dbReference>
<reference evidence="1 2" key="1">
    <citation type="submission" date="2021-05" db="EMBL/GenBank/DDBJ databases">
        <title>Isolation, identification, and the growth promoting effects of Pantoea dispersa strain YSD J2 from the aboveground leaves of Cyperus esculentus L.Var. Sativus.</title>
        <authorList>
            <person name="Wang S."/>
            <person name="Tang X.M."/>
            <person name="Huang Y.N."/>
        </authorList>
    </citation>
    <scope>NUCLEOTIDE SEQUENCE [LARGE SCALE GENOMIC DNA]</scope>
    <source>
        <strain evidence="2">YSD YN2</strain>
    </source>
</reference>
<dbReference type="Proteomes" id="UP001156318">
    <property type="component" value="Chromosome"/>
</dbReference>